<feature type="compositionally biased region" description="Basic and acidic residues" evidence="1">
    <location>
        <begin position="150"/>
        <end position="159"/>
    </location>
</feature>
<feature type="region of interest" description="Disordered" evidence="1">
    <location>
        <begin position="145"/>
        <end position="173"/>
    </location>
</feature>
<accession>A0ABN9UG11</accession>
<evidence type="ECO:0000313" key="2">
    <source>
        <dbReference type="EMBL" id="CAK0856961.1"/>
    </source>
</evidence>
<proteinExistence type="predicted"/>
<keyword evidence="3" id="KW-1185">Reference proteome</keyword>
<comment type="caution">
    <text evidence="2">The sequence shown here is derived from an EMBL/GenBank/DDBJ whole genome shotgun (WGS) entry which is preliminary data.</text>
</comment>
<evidence type="ECO:0000256" key="1">
    <source>
        <dbReference type="SAM" id="MobiDB-lite"/>
    </source>
</evidence>
<dbReference type="EMBL" id="CAUYUJ010015685">
    <property type="protein sequence ID" value="CAK0856961.1"/>
    <property type="molecule type" value="Genomic_DNA"/>
</dbReference>
<reference evidence="2" key="1">
    <citation type="submission" date="2023-10" db="EMBL/GenBank/DDBJ databases">
        <authorList>
            <person name="Chen Y."/>
            <person name="Shah S."/>
            <person name="Dougan E. K."/>
            <person name="Thang M."/>
            <person name="Chan C."/>
        </authorList>
    </citation>
    <scope>NUCLEOTIDE SEQUENCE [LARGE SCALE GENOMIC DNA]</scope>
</reference>
<feature type="non-terminal residue" evidence="2">
    <location>
        <position position="1"/>
    </location>
</feature>
<dbReference type="Proteomes" id="UP001189429">
    <property type="component" value="Unassembled WGS sequence"/>
</dbReference>
<name>A0ABN9UG11_9DINO</name>
<sequence length="173" mass="18468">GDGALDELDDDAALLALEALEEELVDHAAGAGDRGVPLGGAGEPSTRVDLPGGWVQFFPTDGRFQATCADPRHQLEGNPCRMTRQNTRAAGADTASGRPRGLMSGWIEISRDFATRADHRAVFMVMTIPRADREAARGRLMARAGGPEVVSRERPRDIPGGEPEGPINVPMGW</sequence>
<evidence type="ECO:0000313" key="3">
    <source>
        <dbReference type="Proteomes" id="UP001189429"/>
    </source>
</evidence>
<protein>
    <submittedName>
        <fullName evidence="2">Uncharacterized protein</fullName>
    </submittedName>
</protein>
<gene>
    <name evidence="2" type="ORF">PCOR1329_LOCUS47198</name>
</gene>
<organism evidence="2 3">
    <name type="scientific">Prorocentrum cordatum</name>
    <dbReference type="NCBI Taxonomy" id="2364126"/>
    <lineage>
        <taxon>Eukaryota</taxon>
        <taxon>Sar</taxon>
        <taxon>Alveolata</taxon>
        <taxon>Dinophyceae</taxon>
        <taxon>Prorocentrales</taxon>
        <taxon>Prorocentraceae</taxon>
        <taxon>Prorocentrum</taxon>
    </lineage>
</organism>